<dbReference type="RefSeq" id="WP_145446680.1">
    <property type="nucleotide sequence ID" value="NZ_CP036280.1"/>
</dbReference>
<accession>A0A518BZW1</accession>
<proteinExistence type="predicted"/>
<reference evidence="2 3" key="1">
    <citation type="submission" date="2019-02" db="EMBL/GenBank/DDBJ databases">
        <title>Deep-cultivation of Planctomycetes and their phenomic and genomic characterization uncovers novel biology.</title>
        <authorList>
            <person name="Wiegand S."/>
            <person name="Jogler M."/>
            <person name="Boedeker C."/>
            <person name="Pinto D."/>
            <person name="Vollmers J."/>
            <person name="Rivas-Marin E."/>
            <person name="Kohn T."/>
            <person name="Peeters S.H."/>
            <person name="Heuer A."/>
            <person name="Rast P."/>
            <person name="Oberbeckmann S."/>
            <person name="Bunk B."/>
            <person name="Jeske O."/>
            <person name="Meyerdierks A."/>
            <person name="Storesund J.E."/>
            <person name="Kallscheuer N."/>
            <person name="Luecker S."/>
            <person name="Lage O.M."/>
            <person name="Pohl T."/>
            <person name="Merkel B.J."/>
            <person name="Hornburger P."/>
            <person name="Mueller R.-W."/>
            <person name="Bruemmer F."/>
            <person name="Labrenz M."/>
            <person name="Spormann A.M."/>
            <person name="Op den Camp H."/>
            <person name="Overmann J."/>
            <person name="Amann R."/>
            <person name="Jetten M.S.M."/>
            <person name="Mascher T."/>
            <person name="Medema M.H."/>
            <person name="Devos D.P."/>
            <person name="Kaster A.-K."/>
            <person name="Ovreas L."/>
            <person name="Rohde M."/>
            <person name="Galperin M.Y."/>
            <person name="Jogler C."/>
        </authorList>
    </citation>
    <scope>NUCLEOTIDE SEQUENCE [LARGE SCALE GENOMIC DNA]</scope>
    <source>
        <strain evidence="2 3">Pan265</strain>
    </source>
</reference>
<protein>
    <recommendedName>
        <fullName evidence="4">DUF429 domain-containing protein</fullName>
    </recommendedName>
</protein>
<sequence length="263" mass="29532">MLNSILGIDFSAARDAGRRIWITRAHINDDALRILEVSDLASLLSVTPSPDDCLPALVDSLCQQPPAIIGIDAPLSVPLRFMPDGYERFVRDCDLTADQLREQIRDEKRKCDTEASTPFAPGNLRMYRQTHAVITRVIRPLVKRHAASVQPMMDASHDQHVLIEACPASSLRTAGRVGELELRPYKGRSAEHRKQRAVILDWLMTKRVLDVPDRLRRRLLDNSGGDALDSLICAVITACARRDLNSPCADHHEREGRVFFKLD</sequence>
<dbReference type="OrthoDB" id="271339at2"/>
<dbReference type="EMBL" id="CP036280">
    <property type="protein sequence ID" value="QDU72505.1"/>
    <property type="molecule type" value="Genomic_DNA"/>
</dbReference>
<evidence type="ECO:0000313" key="3">
    <source>
        <dbReference type="Proteomes" id="UP000320386"/>
    </source>
</evidence>
<dbReference type="Pfam" id="PF04250">
    <property type="entry name" value="DUF429"/>
    <property type="match status" value="1"/>
</dbReference>
<organism evidence="2 3">
    <name type="scientific">Mucisphaera calidilacus</name>
    <dbReference type="NCBI Taxonomy" id="2527982"/>
    <lineage>
        <taxon>Bacteria</taxon>
        <taxon>Pseudomonadati</taxon>
        <taxon>Planctomycetota</taxon>
        <taxon>Phycisphaerae</taxon>
        <taxon>Phycisphaerales</taxon>
        <taxon>Phycisphaeraceae</taxon>
        <taxon>Mucisphaera</taxon>
    </lineage>
</organism>
<evidence type="ECO:0008006" key="4">
    <source>
        <dbReference type="Google" id="ProtNLM"/>
    </source>
</evidence>
<dbReference type="InterPro" id="IPR007362">
    <property type="entry name" value="DUF429"/>
</dbReference>
<keyword evidence="1" id="KW-0175">Coiled coil</keyword>
<evidence type="ECO:0000313" key="2">
    <source>
        <dbReference type="EMBL" id="QDU72505.1"/>
    </source>
</evidence>
<feature type="coiled-coil region" evidence="1">
    <location>
        <begin position="90"/>
        <end position="117"/>
    </location>
</feature>
<dbReference type="AlphaFoldDB" id="A0A518BZW1"/>
<name>A0A518BZW1_9BACT</name>
<gene>
    <name evidence="2" type="ORF">Pan265_23710</name>
</gene>
<keyword evidence="3" id="KW-1185">Reference proteome</keyword>
<evidence type="ECO:0000256" key="1">
    <source>
        <dbReference type="SAM" id="Coils"/>
    </source>
</evidence>
<dbReference type="Proteomes" id="UP000320386">
    <property type="component" value="Chromosome"/>
</dbReference>
<dbReference type="KEGG" id="mcad:Pan265_23710"/>